<protein>
    <recommendedName>
        <fullName evidence="6">Dihydropteroate synthase</fullName>
        <ecNumber evidence="5">2.5.1.15</ecNumber>
    </recommendedName>
    <alternativeName>
        <fullName evidence="11">Dihydropteroate pyrophosphorylase</fullName>
    </alternativeName>
</protein>
<sequence>MGILNVTPDSFSDGGKYGQVDAAVDQALRLEAEGADIIDLGGESTRPGATPVAAEDELRRVLPVIERLQGRLQVPLSIDTYKASVARAALEAGASIVNDISGLRFDPEMLAVCRDLHAGVVVMHIQGTPQTMQADPQYDDVVREVRESFAERLKTLCEGGLQPEQLVFDPGIGFGKTAEHNLALLSHVSELRVEDRPLLIGHSRKRFLQRVLGRPVDERLQGTVGVSLAVAAQGADLIRVHDVAANRDAWLAFQAVHR</sequence>
<evidence type="ECO:0000256" key="1">
    <source>
        <dbReference type="ARBA" id="ARBA00000012"/>
    </source>
</evidence>
<dbReference type="GO" id="GO:0004156">
    <property type="term" value="F:dihydropteroate synthase activity"/>
    <property type="evidence" value="ECO:0007669"/>
    <property type="project" value="UniProtKB-EC"/>
</dbReference>
<dbReference type="AlphaFoldDB" id="A0A7C2JXN1"/>
<evidence type="ECO:0000256" key="8">
    <source>
        <dbReference type="ARBA" id="ARBA00022723"/>
    </source>
</evidence>
<evidence type="ECO:0000313" key="13">
    <source>
        <dbReference type="EMBL" id="HEN13939.1"/>
    </source>
</evidence>
<comment type="similarity">
    <text evidence="4">Belongs to the DHPS family.</text>
</comment>
<gene>
    <name evidence="13" type="primary">folP</name>
    <name evidence="13" type="ORF">ENQ76_00525</name>
</gene>
<dbReference type="GO" id="GO:0046654">
    <property type="term" value="P:tetrahydrofolate biosynthetic process"/>
    <property type="evidence" value="ECO:0007669"/>
    <property type="project" value="TreeGrafter"/>
</dbReference>
<dbReference type="EMBL" id="DSOK01000014">
    <property type="protein sequence ID" value="HEN13939.1"/>
    <property type="molecule type" value="Genomic_DNA"/>
</dbReference>
<keyword evidence="8" id="KW-0479">Metal-binding</keyword>
<dbReference type="PANTHER" id="PTHR20941:SF1">
    <property type="entry name" value="FOLIC ACID SYNTHESIS PROTEIN FOL1"/>
    <property type="match status" value="1"/>
</dbReference>
<dbReference type="InterPro" id="IPR006390">
    <property type="entry name" value="DHP_synth_dom"/>
</dbReference>
<dbReference type="InterPro" id="IPR045031">
    <property type="entry name" value="DHP_synth-like"/>
</dbReference>
<dbReference type="Pfam" id="PF00809">
    <property type="entry name" value="Pterin_bind"/>
    <property type="match status" value="1"/>
</dbReference>
<dbReference type="NCBIfam" id="TIGR01496">
    <property type="entry name" value="DHPS"/>
    <property type="match status" value="1"/>
</dbReference>
<evidence type="ECO:0000256" key="4">
    <source>
        <dbReference type="ARBA" id="ARBA00009503"/>
    </source>
</evidence>
<dbReference type="EC" id="2.5.1.15" evidence="5"/>
<comment type="pathway">
    <text evidence="3">Cofactor biosynthesis; tetrahydrofolate biosynthesis; 7,8-dihydrofolate from 2-amino-4-hydroxy-6-hydroxymethyl-7,8-dihydropteridine diphosphate and 4-aminobenzoate: step 1/2.</text>
</comment>
<keyword evidence="7 13" id="KW-0808">Transferase</keyword>
<evidence type="ECO:0000256" key="3">
    <source>
        <dbReference type="ARBA" id="ARBA00004763"/>
    </source>
</evidence>
<dbReference type="PANTHER" id="PTHR20941">
    <property type="entry name" value="FOLATE SYNTHESIS PROTEINS"/>
    <property type="match status" value="1"/>
</dbReference>
<dbReference type="SUPFAM" id="SSF51717">
    <property type="entry name" value="Dihydropteroate synthetase-like"/>
    <property type="match status" value="1"/>
</dbReference>
<comment type="catalytic activity">
    <reaction evidence="1">
        <text>(7,8-dihydropterin-6-yl)methyl diphosphate + 4-aminobenzoate = 7,8-dihydropteroate + diphosphate</text>
        <dbReference type="Rhea" id="RHEA:19949"/>
        <dbReference type="ChEBI" id="CHEBI:17836"/>
        <dbReference type="ChEBI" id="CHEBI:17839"/>
        <dbReference type="ChEBI" id="CHEBI:33019"/>
        <dbReference type="ChEBI" id="CHEBI:72950"/>
        <dbReference type="EC" id="2.5.1.15"/>
    </reaction>
</comment>
<comment type="caution">
    <text evidence="13">The sequence shown here is derived from an EMBL/GenBank/DDBJ whole genome shotgun (WGS) entry which is preliminary data.</text>
</comment>
<dbReference type="PROSITE" id="PS00793">
    <property type="entry name" value="DHPS_2"/>
    <property type="match status" value="1"/>
</dbReference>
<dbReference type="PROSITE" id="PS50972">
    <property type="entry name" value="PTERIN_BINDING"/>
    <property type="match status" value="1"/>
</dbReference>
<dbReference type="GO" id="GO:0005829">
    <property type="term" value="C:cytosol"/>
    <property type="evidence" value="ECO:0007669"/>
    <property type="project" value="TreeGrafter"/>
</dbReference>
<proteinExistence type="inferred from homology"/>
<evidence type="ECO:0000256" key="11">
    <source>
        <dbReference type="ARBA" id="ARBA00030193"/>
    </source>
</evidence>
<evidence type="ECO:0000256" key="9">
    <source>
        <dbReference type="ARBA" id="ARBA00022842"/>
    </source>
</evidence>
<accession>A0A7C2JXN1</accession>
<dbReference type="Gene3D" id="3.20.20.20">
    <property type="entry name" value="Dihydropteroate synthase-like"/>
    <property type="match status" value="1"/>
</dbReference>
<organism evidence="13">
    <name type="scientific">Schlesneria paludicola</name>
    <dbReference type="NCBI Taxonomy" id="360056"/>
    <lineage>
        <taxon>Bacteria</taxon>
        <taxon>Pseudomonadati</taxon>
        <taxon>Planctomycetota</taxon>
        <taxon>Planctomycetia</taxon>
        <taxon>Planctomycetales</taxon>
        <taxon>Planctomycetaceae</taxon>
        <taxon>Schlesneria</taxon>
    </lineage>
</organism>
<evidence type="ECO:0000256" key="10">
    <source>
        <dbReference type="ARBA" id="ARBA00022909"/>
    </source>
</evidence>
<feature type="domain" description="Pterin-binding" evidence="12">
    <location>
        <begin position="1"/>
        <end position="251"/>
    </location>
</feature>
<evidence type="ECO:0000256" key="7">
    <source>
        <dbReference type="ARBA" id="ARBA00022679"/>
    </source>
</evidence>
<dbReference type="GO" id="GO:0046872">
    <property type="term" value="F:metal ion binding"/>
    <property type="evidence" value="ECO:0007669"/>
    <property type="project" value="UniProtKB-KW"/>
</dbReference>
<evidence type="ECO:0000256" key="6">
    <source>
        <dbReference type="ARBA" id="ARBA00016919"/>
    </source>
</evidence>
<evidence type="ECO:0000256" key="2">
    <source>
        <dbReference type="ARBA" id="ARBA00001946"/>
    </source>
</evidence>
<dbReference type="InterPro" id="IPR000489">
    <property type="entry name" value="Pterin-binding_dom"/>
</dbReference>
<reference evidence="13" key="1">
    <citation type="journal article" date="2020" name="mSystems">
        <title>Genome- and Community-Level Interaction Insights into Carbon Utilization and Element Cycling Functions of Hydrothermarchaeota in Hydrothermal Sediment.</title>
        <authorList>
            <person name="Zhou Z."/>
            <person name="Liu Y."/>
            <person name="Xu W."/>
            <person name="Pan J."/>
            <person name="Luo Z.H."/>
            <person name="Li M."/>
        </authorList>
    </citation>
    <scope>NUCLEOTIDE SEQUENCE [LARGE SCALE GENOMIC DNA]</scope>
    <source>
        <strain evidence="13">SpSt-339</strain>
    </source>
</reference>
<dbReference type="FunFam" id="3.20.20.20:FF:000006">
    <property type="entry name" value="Dihydropteroate synthase"/>
    <property type="match status" value="1"/>
</dbReference>
<dbReference type="GO" id="GO:0046656">
    <property type="term" value="P:folic acid biosynthetic process"/>
    <property type="evidence" value="ECO:0007669"/>
    <property type="project" value="UniProtKB-KW"/>
</dbReference>
<keyword evidence="10" id="KW-0289">Folate biosynthesis</keyword>
<comment type="cofactor">
    <cofactor evidence="2">
        <name>Mg(2+)</name>
        <dbReference type="ChEBI" id="CHEBI:18420"/>
    </cofactor>
</comment>
<dbReference type="CDD" id="cd00739">
    <property type="entry name" value="DHPS"/>
    <property type="match status" value="1"/>
</dbReference>
<keyword evidence="9" id="KW-0460">Magnesium</keyword>
<evidence type="ECO:0000256" key="5">
    <source>
        <dbReference type="ARBA" id="ARBA00012458"/>
    </source>
</evidence>
<dbReference type="InterPro" id="IPR011005">
    <property type="entry name" value="Dihydropteroate_synth-like_sf"/>
</dbReference>
<evidence type="ECO:0000259" key="12">
    <source>
        <dbReference type="PROSITE" id="PS50972"/>
    </source>
</evidence>
<name>A0A7C2JXN1_9PLAN</name>